<dbReference type="Proteomes" id="UP001549164">
    <property type="component" value="Unassembled WGS sequence"/>
</dbReference>
<reference evidence="1 2" key="1">
    <citation type="submission" date="2024-06" db="EMBL/GenBank/DDBJ databases">
        <title>Genomic Encyclopedia of Type Strains, Phase IV (KMG-IV): sequencing the most valuable type-strain genomes for metagenomic binning, comparative biology and taxonomic classification.</title>
        <authorList>
            <person name="Goeker M."/>
        </authorList>
    </citation>
    <scope>NUCLEOTIDE SEQUENCE [LARGE SCALE GENOMIC DNA]</scope>
    <source>
        <strain evidence="1 2">DSM 28102</strain>
    </source>
</reference>
<accession>A0ABV2IFU0</accession>
<dbReference type="EMBL" id="JBEPLY010000016">
    <property type="protein sequence ID" value="MET3601800.1"/>
    <property type="molecule type" value="Genomic_DNA"/>
</dbReference>
<gene>
    <name evidence="1" type="ORF">ABID12_003762</name>
</gene>
<protein>
    <recommendedName>
        <fullName evidence="3">AsmA-like C-terminal domain-containing protein</fullName>
    </recommendedName>
</protein>
<proteinExistence type="predicted"/>
<name>A0ABV2IFU0_9HYPH</name>
<evidence type="ECO:0000313" key="1">
    <source>
        <dbReference type="EMBL" id="MET3601800.1"/>
    </source>
</evidence>
<evidence type="ECO:0000313" key="2">
    <source>
        <dbReference type="Proteomes" id="UP001549164"/>
    </source>
</evidence>
<dbReference type="RefSeq" id="WP_354435606.1">
    <property type="nucleotide sequence ID" value="NZ_JBEPLY010000016.1"/>
</dbReference>
<keyword evidence="2" id="KW-1185">Reference proteome</keyword>
<comment type="caution">
    <text evidence="1">The sequence shown here is derived from an EMBL/GenBank/DDBJ whole genome shotgun (WGS) entry which is preliminary data.</text>
</comment>
<evidence type="ECO:0008006" key="3">
    <source>
        <dbReference type="Google" id="ProtNLM"/>
    </source>
</evidence>
<organism evidence="1 2">
    <name type="scientific">Martelella mangrovi</name>
    <dbReference type="NCBI Taxonomy" id="1397477"/>
    <lineage>
        <taxon>Bacteria</taxon>
        <taxon>Pseudomonadati</taxon>
        <taxon>Pseudomonadota</taxon>
        <taxon>Alphaproteobacteria</taxon>
        <taxon>Hyphomicrobiales</taxon>
        <taxon>Aurantimonadaceae</taxon>
        <taxon>Martelella</taxon>
    </lineage>
</organism>
<sequence length="663" mass="70825">MDDTKKGSRKSGRVLLWSVAAIAVIAAAGVVGGKVMLEKTVTTSLENGGAQADSVKVDFMGRVHMRDVSVPLENGSTVHIASLEARPEFLFLSGMIDASDITLDTDRTHIEIPGLKVENAGLNRAFLAAATGENDLTPAERLQHLSAGRIVVSNVEAVETLAGSEQKTTYTDVVLNDVVDGIVGNYSVSGVETQMTLALQDAEDGQDASGAATVSLENIEGQDIDGPFLLRVYTEAKPEGEENAPHQVYGPMSAKNFVMETDKARVSYDELRSDGFSMRLADQPVIDTITALQDAPAAGVLPEEEKQRLGLQVLSLADVVAKGDIQISGIGLTTDEEPDMTFAIDGLAVSLNDMVVDLSLDGLAVHAGEDSVTLKQASWTDLSLKPTFDGIREFVEAGEENALPETAFLPDFGTFRMTDYVIDVKPIEGDEVGFDVDEPINIAMKDFTLALKAPFNNIPTDIHMSLEDLTYGLADNADDPVFETIRQLGYETVTVSENVQIRWDRENEQLVVEDITLSGQDMGSVSLSGLIGGFNEAFFSGDMMAVQSAALGLSAHEVALKVKNDGLFARGLKFYAEQNDMSEAQAKLAISMLPSIATQTFGGDDPAIQTVVDALSAFVADPNTLEIAITAKPEQGIGMPAFMEASMDPTSLLKQVDITATAE</sequence>